<reference evidence="4" key="1">
    <citation type="journal article" date="2006" name="PLoS Biol.">
        <title>Macronuclear genome sequence of the ciliate Tetrahymena thermophila, a model eukaryote.</title>
        <authorList>
            <person name="Eisen J.A."/>
            <person name="Coyne R.S."/>
            <person name="Wu M."/>
            <person name="Wu D."/>
            <person name="Thiagarajan M."/>
            <person name="Wortman J.R."/>
            <person name="Badger J.H."/>
            <person name="Ren Q."/>
            <person name="Amedeo P."/>
            <person name="Jones K.M."/>
            <person name="Tallon L.J."/>
            <person name="Delcher A.L."/>
            <person name="Salzberg S.L."/>
            <person name="Silva J.C."/>
            <person name="Haas B.J."/>
            <person name="Majoros W.H."/>
            <person name="Farzad M."/>
            <person name="Carlton J.M."/>
            <person name="Smith R.K. Jr."/>
            <person name="Garg J."/>
            <person name="Pearlman R.E."/>
            <person name="Karrer K.M."/>
            <person name="Sun L."/>
            <person name="Manning G."/>
            <person name="Elde N.C."/>
            <person name="Turkewitz A.P."/>
            <person name="Asai D.J."/>
            <person name="Wilkes D.E."/>
            <person name="Wang Y."/>
            <person name="Cai H."/>
            <person name="Collins K."/>
            <person name="Stewart B.A."/>
            <person name="Lee S.R."/>
            <person name="Wilamowska K."/>
            <person name="Weinberg Z."/>
            <person name="Ruzzo W.L."/>
            <person name="Wloga D."/>
            <person name="Gaertig J."/>
            <person name="Frankel J."/>
            <person name="Tsao C.-C."/>
            <person name="Gorovsky M.A."/>
            <person name="Keeling P.J."/>
            <person name="Waller R.F."/>
            <person name="Patron N.J."/>
            <person name="Cherry J.M."/>
            <person name="Stover N.A."/>
            <person name="Krieger C.J."/>
            <person name="del Toro C."/>
            <person name="Ryder H.F."/>
            <person name="Williamson S.C."/>
            <person name="Barbeau R.A."/>
            <person name="Hamilton E.P."/>
            <person name="Orias E."/>
        </authorList>
    </citation>
    <scope>NUCLEOTIDE SEQUENCE [LARGE SCALE GENOMIC DNA]</scope>
    <source>
        <strain evidence="4">SB210</strain>
    </source>
</reference>
<evidence type="ECO:0000313" key="4">
    <source>
        <dbReference type="Proteomes" id="UP000009168"/>
    </source>
</evidence>
<feature type="region of interest" description="Disordered" evidence="2">
    <location>
        <begin position="638"/>
        <end position="725"/>
    </location>
</feature>
<feature type="region of interest" description="Disordered" evidence="2">
    <location>
        <begin position="581"/>
        <end position="623"/>
    </location>
</feature>
<keyword evidence="1" id="KW-0175">Coiled coil</keyword>
<feature type="compositionally biased region" description="Acidic residues" evidence="2">
    <location>
        <begin position="689"/>
        <end position="699"/>
    </location>
</feature>
<protein>
    <submittedName>
        <fullName evidence="3">Tubulin-tyrosine ligase family protein</fullName>
    </submittedName>
</protein>
<dbReference type="PANTHER" id="PTHR46069">
    <property type="entry name" value="TUBULIN TYROSINE LIGASE"/>
    <property type="match status" value="1"/>
</dbReference>
<feature type="compositionally biased region" description="Polar residues" evidence="2">
    <location>
        <begin position="1005"/>
        <end position="1019"/>
    </location>
</feature>
<feature type="region of interest" description="Disordered" evidence="2">
    <location>
        <begin position="809"/>
        <end position="853"/>
    </location>
</feature>
<dbReference type="PANTHER" id="PTHR46069:SF1">
    <property type="entry name" value="CHROMOSOME UNDETERMINED SCAFFOLD_125, WHOLE GENOME SHOTGUN SEQUENCE"/>
    <property type="match status" value="1"/>
</dbReference>
<feature type="region of interest" description="Disordered" evidence="2">
    <location>
        <begin position="1"/>
        <end position="41"/>
    </location>
</feature>
<name>I7MAB1_TETTS</name>
<feature type="region of interest" description="Disordered" evidence="2">
    <location>
        <begin position="737"/>
        <end position="757"/>
    </location>
</feature>
<dbReference type="EMBL" id="GG662449">
    <property type="protein sequence ID" value="EAS04250.2"/>
    <property type="molecule type" value="Genomic_DNA"/>
</dbReference>
<dbReference type="KEGG" id="tet:TTHERM_00299600"/>
<sequence length="1554" mass="177455">MNNESNVYIRKSKNIKQQAVPRNSDEIDMGNSRRANEKENSSRLYQNIGGSLMNNIGLDQIKIGNTSQYYSAGGTQTNLPSHMGLSQNSGISNQTTNSQGSNSTQNVILTVTRIVPYQQHPSQTQQLQQQILNHQQQQQLMSSLQNNMLQSSQFQQQSGNQNIYYQNYQQSNSQKGQMNSPTRRFVQNQKPLQNGQSKKTQSIGNIQQQQQQVTNASIEKTNETDDVNSPGGPRQISIHYLNGQSSFQGQVQQNNLSGQSMGVHYNAQKKSMNHIEMEESGGQGADQSGNCSGLDKSPKFKPQTKFPPITKGSSAQSSQNTSNYKLQKIKMQDKEVRKNIVALDSISRMDQFTGLNQVGGVLGNNTFKILKQGQQQGSYYNQFNKAIQESNGILAVGNSLNQLDMDIKGIIPQENPHYYPSYKVKRANPNQKHSKDFHTNKDTKENGDNLYLEVVNSKQMNEVNHNFISSQQEFNQNYPSTAGQGEGRENKFIENYSAGQEDANSNDINRSSSTPMLLKKEATKRLEKIKHHNTIEGNGNENEQQNNRYEKITSQKINAVLGSNSSKHVVTIQKKEKSKLNLNRFEDSDRESDHPQLNPLTQKKYSHNGQSVNAKKPISGAIQANTSLKPIKILKKQQEGELSENQNAETVSIRSSNIDLQQTPQQSVKESGKKAPKEEQISSSNNTNQEEDYQGDDEDFKGSSNLSNQAKQNYQNNKGTDFFKINPKENQLNQNERASSNIKGAIITNDQSSFEKTPQMRKKTYQQKQAMNLGNNQIKQNGELDNILNDSIQKAPLNIKTTKEKEAKLSEQTIQNNADINASNKKKQKKKKKRNTLVGPQGGQNNGLSSLNQGQMKNGQLVGKYDNLPKEVQRINQYQDFIRAVNFSNNIDVIPIQKPCFKMYVGKGNNSYLIKSSVKQRWWLQLETNKDKVDQCHIVWTQLRFNEFLNNLKAFTGPRITTDNQILGSEQKINIKTNDSFADTNNNNDASTNFENSPLLDHKMNSSINKDLDSQSQLQGDLGNAIDSSDSETEKLRSLTSRPTVKKSNSLNNSLSSLKAELKKGSPNPGTANSQPQNKETRSLTPSTRGNAPQNQLKVQATYNVNAKRLFHPNDFKKIMEIQPNKDYDLRYFFSQSLPDQFQQFQKEFDTFQDPNSLKMHNHLENNWNLSNKKALFYNLRNYYTTIKQNPFENIPLTFHIKDGINDPEYTKFLEHWKQKEDECNQKEKLRLEYKYSSDKAKQSIGSNMKKPRNIWIIKPGEITNRGTGITVLNEIDQITQLLAKNDLHPNGKPKTYIVQKYLDNPLLYNKRKFDIRCYLLVTVIKGRMKAYWYQDGYIRTSCKEYNCKSLTNKMIHLTNDAVQKKCEDYGKYEPGNKLSYNDLQRYLDQNHTEQKINFQTVIYPRMRQLALDCIKSTFLKMDPQRREITFEVFGLDYMIDEEFKTWLIEVNTNPCLELSSPLLARIIPAMIENAFRIAIDPIFGFPPINDWSASAKKTFIPDSIMENNKFELIFDEAFDGPSLQALFAQYNEQQQDIIIEEEEEEEEEIEDEQ</sequence>
<dbReference type="RefSeq" id="XP_001024495.2">
    <property type="nucleotide sequence ID" value="XM_001024495.2"/>
</dbReference>
<feature type="compositionally biased region" description="Low complexity" evidence="2">
    <location>
        <begin position="1046"/>
        <end position="1059"/>
    </location>
</feature>
<feature type="compositionally biased region" description="Polar residues" evidence="2">
    <location>
        <begin position="598"/>
        <end position="613"/>
    </location>
</feature>
<feature type="compositionally biased region" description="Basic and acidic residues" evidence="2">
    <location>
        <begin position="581"/>
        <end position="594"/>
    </location>
</feature>
<dbReference type="GeneID" id="7837051"/>
<feature type="compositionally biased region" description="Low complexity" evidence="2">
    <location>
        <begin position="92"/>
        <end position="103"/>
    </location>
</feature>
<feature type="region of interest" description="Disordered" evidence="2">
    <location>
        <begin position="80"/>
        <end position="103"/>
    </location>
</feature>
<feature type="compositionally biased region" description="Polar residues" evidence="2">
    <location>
        <begin position="643"/>
        <end position="669"/>
    </location>
</feature>
<feature type="compositionally biased region" description="Polar residues" evidence="2">
    <location>
        <begin position="810"/>
        <end position="823"/>
    </location>
</feature>
<keyword evidence="3" id="KW-0436">Ligase</keyword>
<dbReference type="Proteomes" id="UP000009168">
    <property type="component" value="Unassembled WGS sequence"/>
</dbReference>
<keyword evidence="4" id="KW-1185">Reference proteome</keyword>
<feature type="compositionally biased region" description="Basic residues" evidence="2">
    <location>
        <begin position="824"/>
        <end position="835"/>
    </location>
</feature>
<dbReference type="Pfam" id="PF03133">
    <property type="entry name" value="TTL"/>
    <property type="match status" value="1"/>
</dbReference>
<feature type="compositionally biased region" description="Polar residues" evidence="2">
    <location>
        <begin position="1068"/>
        <end position="1095"/>
    </location>
</feature>
<feature type="compositionally biased region" description="Polar residues" evidence="2">
    <location>
        <begin position="737"/>
        <end position="756"/>
    </location>
</feature>
<evidence type="ECO:0000256" key="1">
    <source>
        <dbReference type="SAM" id="Coils"/>
    </source>
</evidence>
<feature type="compositionally biased region" description="Low complexity" evidence="2">
    <location>
        <begin position="979"/>
        <end position="997"/>
    </location>
</feature>
<feature type="region of interest" description="Disordered" evidence="2">
    <location>
        <begin position="278"/>
        <end position="327"/>
    </location>
</feature>
<dbReference type="InterPro" id="IPR004344">
    <property type="entry name" value="TTL/TTLL_fam"/>
</dbReference>
<feature type="compositionally biased region" description="Basic and acidic residues" evidence="2">
    <location>
        <begin position="670"/>
        <end position="680"/>
    </location>
</feature>
<gene>
    <name evidence="3" type="ORF">TTHERM_00299600</name>
</gene>
<feature type="compositionally biased region" description="Polar residues" evidence="2">
    <location>
        <begin position="311"/>
        <end position="325"/>
    </location>
</feature>
<dbReference type="GO" id="GO:0016874">
    <property type="term" value="F:ligase activity"/>
    <property type="evidence" value="ECO:0007669"/>
    <property type="project" value="UniProtKB-KW"/>
</dbReference>
<dbReference type="eggNOG" id="KOG2157">
    <property type="taxonomic scope" value="Eukaryota"/>
</dbReference>
<feature type="coiled-coil region" evidence="1">
    <location>
        <begin position="1524"/>
        <end position="1553"/>
    </location>
</feature>
<dbReference type="InParanoid" id="I7MAB1"/>
<dbReference type="PROSITE" id="PS51221">
    <property type="entry name" value="TTL"/>
    <property type="match status" value="1"/>
</dbReference>
<dbReference type="Gene3D" id="3.30.470.20">
    <property type="entry name" value="ATP-grasp fold, B domain"/>
    <property type="match status" value="1"/>
</dbReference>
<evidence type="ECO:0000256" key="2">
    <source>
        <dbReference type="SAM" id="MobiDB-lite"/>
    </source>
</evidence>
<feature type="region of interest" description="Disordered" evidence="2">
    <location>
        <begin position="979"/>
        <end position="1095"/>
    </location>
</feature>
<feature type="compositionally biased region" description="Polar residues" evidence="2">
    <location>
        <begin position="702"/>
        <end position="719"/>
    </location>
</feature>
<evidence type="ECO:0000313" key="3">
    <source>
        <dbReference type="EMBL" id="EAS04250.2"/>
    </source>
</evidence>
<organism evidence="3 4">
    <name type="scientific">Tetrahymena thermophila (strain SB210)</name>
    <dbReference type="NCBI Taxonomy" id="312017"/>
    <lineage>
        <taxon>Eukaryota</taxon>
        <taxon>Sar</taxon>
        <taxon>Alveolata</taxon>
        <taxon>Ciliophora</taxon>
        <taxon>Intramacronucleata</taxon>
        <taxon>Oligohymenophorea</taxon>
        <taxon>Hymenostomatida</taxon>
        <taxon>Tetrahymenina</taxon>
        <taxon>Tetrahymenidae</taxon>
        <taxon>Tetrahymena</taxon>
    </lineage>
</organism>
<feature type="compositionally biased region" description="Polar residues" evidence="2">
    <location>
        <begin position="80"/>
        <end position="91"/>
    </location>
</feature>
<dbReference type="OrthoDB" id="196367at2759"/>
<proteinExistence type="predicted"/>
<feature type="compositionally biased region" description="Polar residues" evidence="2">
    <location>
        <begin position="192"/>
        <end position="206"/>
    </location>
</feature>
<dbReference type="STRING" id="312017.I7MAB1"/>
<feature type="region of interest" description="Disordered" evidence="2">
    <location>
        <begin position="192"/>
        <end position="216"/>
    </location>
</feature>
<dbReference type="SUPFAM" id="SSF56059">
    <property type="entry name" value="Glutathione synthetase ATP-binding domain-like"/>
    <property type="match status" value="1"/>
</dbReference>
<accession>I7MAB1</accession>